<sequence length="83" mass="9685">MYFRNYPLTTSAQQIKEVFENQITSYKTTITKPIKICLSTNKTFVTGMFNKDVNKIEQLVFCSFLKIDCKFSHFTSVKRSAEL</sequence>
<dbReference type="WBParaSite" id="TREG1_45340.2">
    <property type="protein sequence ID" value="TREG1_45340.2"/>
    <property type="gene ID" value="TREG1_45340"/>
</dbReference>
<name>A0AA85JZ54_TRIRE</name>
<accession>A0AA85JZ54</accession>
<evidence type="ECO:0000313" key="2">
    <source>
        <dbReference type="WBParaSite" id="TREG1_45340.1"/>
    </source>
</evidence>
<organism evidence="1 2">
    <name type="scientific">Trichobilharzia regenti</name>
    <name type="common">Nasal bird schistosome</name>
    <dbReference type="NCBI Taxonomy" id="157069"/>
    <lineage>
        <taxon>Eukaryota</taxon>
        <taxon>Metazoa</taxon>
        <taxon>Spiralia</taxon>
        <taxon>Lophotrochozoa</taxon>
        <taxon>Platyhelminthes</taxon>
        <taxon>Trematoda</taxon>
        <taxon>Digenea</taxon>
        <taxon>Strigeidida</taxon>
        <taxon>Schistosomatoidea</taxon>
        <taxon>Schistosomatidae</taxon>
        <taxon>Trichobilharzia</taxon>
    </lineage>
</organism>
<dbReference type="Proteomes" id="UP000050795">
    <property type="component" value="Unassembled WGS sequence"/>
</dbReference>
<evidence type="ECO:0000313" key="3">
    <source>
        <dbReference type="WBParaSite" id="TREG1_45340.2"/>
    </source>
</evidence>
<keyword evidence="1" id="KW-1185">Reference proteome</keyword>
<proteinExistence type="predicted"/>
<reference evidence="2 3" key="2">
    <citation type="submission" date="2023-11" db="UniProtKB">
        <authorList>
            <consortium name="WormBaseParasite"/>
        </authorList>
    </citation>
    <scope>IDENTIFICATION</scope>
</reference>
<evidence type="ECO:0000313" key="1">
    <source>
        <dbReference type="Proteomes" id="UP000050795"/>
    </source>
</evidence>
<reference evidence="1" key="1">
    <citation type="submission" date="2022-06" db="EMBL/GenBank/DDBJ databases">
        <authorList>
            <person name="Berger JAMES D."/>
            <person name="Berger JAMES D."/>
        </authorList>
    </citation>
    <scope>NUCLEOTIDE SEQUENCE [LARGE SCALE GENOMIC DNA]</scope>
</reference>
<protein>
    <submittedName>
        <fullName evidence="2 3">Uncharacterized protein</fullName>
    </submittedName>
</protein>
<dbReference type="AlphaFoldDB" id="A0AA85JZ54"/>
<dbReference type="WBParaSite" id="TREG1_45340.1">
    <property type="protein sequence ID" value="TREG1_45340.1"/>
    <property type="gene ID" value="TREG1_45340"/>
</dbReference>